<accession>A0A7S3PXC6</accession>
<dbReference type="AlphaFoldDB" id="A0A7S3PXC6"/>
<dbReference type="InterPro" id="IPR013252">
    <property type="entry name" value="Ndc80_Spc24"/>
</dbReference>
<dbReference type="EMBL" id="HBIO01004974">
    <property type="protein sequence ID" value="CAE0458627.1"/>
    <property type="molecule type" value="Transcribed_RNA"/>
</dbReference>
<keyword evidence="1" id="KW-0132">Cell division</keyword>
<sequence length="276" mass="31054">MKRKGEEYVASPLLSVMMSSPQSATLASRAPDVNETDEYRTIELPSNTSASTLTSIGSFSPVISKSSWESTSRAMNQLLRKYGKTNNIDSNDNRTNSSIKIMEELQPVLGALPSTIRSEMEIIRKDAQSITGQIKSKIEMCTSSLSAEQAQLTEAEAHISSIQTEVSSIAINNAEVQHEMTQLRDKINHYSTLAEEQIENINEVEMNQKEEVYRLQTQISLHAHVSGIKWDYDESMDYISGEIDMPQTKTIKRFSLERADFSSFDLANHLWEMMEG</sequence>
<name>A0A7S3PXC6_9STRA</name>
<comment type="subunit">
    <text evidence="1">Component of the NDC80 complex.</text>
</comment>
<evidence type="ECO:0000313" key="2">
    <source>
        <dbReference type="EMBL" id="CAE0458627.1"/>
    </source>
</evidence>
<comment type="function">
    <text evidence="1">Acts as a component of the essential kinetochore-associated NDC80 complex, which is required for chromosome segregation and spindle checkpoint activity.</text>
</comment>
<protein>
    <recommendedName>
        <fullName evidence="1">Kinetochore protein Spc24</fullName>
    </recommendedName>
</protein>
<keyword evidence="1" id="KW-0498">Mitosis</keyword>
<organism evidence="2">
    <name type="scientific">Chaetoceros debilis</name>
    <dbReference type="NCBI Taxonomy" id="122233"/>
    <lineage>
        <taxon>Eukaryota</taxon>
        <taxon>Sar</taxon>
        <taxon>Stramenopiles</taxon>
        <taxon>Ochrophyta</taxon>
        <taxon>Bacillariophyta</taxon>
        <taxon>Coscinodiscophyceae</taxon>
        <taxon>Chaetocerotophycidae</taxon>
        <taxon>Chaetocerotales</taxon>
        <taxon>Chaetocerotaceae</taxon>
        <taxon>Chaetoceros</taxon>
    </lineage>
</organism>
<comment type="subcellular location">
    <subcellularLocation>
        <location evidence="1">Nucleus</location>
    </subcellularLocation>
    <subcellularLocation>
        <location evidence="1">Chromosome</location>
        <location evidence="1">Centromere</location>
        <location evidence="1">Kinetochore</location>
    </subcellularLocation>
</comment>
<dbReference type="GO" id="GO:0005634">
    <property type="term" value="C:nucleus"/>
    <property type="evidence" value="ECO:0007669"/>
    <property type="project" value="UniProtKB-SubCell"/>
</dbReference>
<comment type="similarity">
    <text evidence="1">Belongs to the SPC24 family.</text>
</comment>
<keyword evidence="1" id="KW-0158">Chromosome</keyword>
<dbReference type="GO" id="GO:0000776">
    <property type="term" value="C:kinetochore"/>
    <property type="evidence" value="ECO:0007669"/>
    <property type="project" value="UniProtKB-KW"/>
</dbReference>
<keyword evidence="1" id="KW-0995">Kinetochore</keyword>
<keyword evidence="1" id="KW-0131">Cell cycle</keyword>
<gene>
    <name evidence="2" type="ORF">CDEB00056_LOCUS3468</name>
</gene>
<dbReference type="GO" id="GO:0051301">
    <property type="term" value="P:cell division"/>
    <property type="evidence" value="ECO:0007669"/>
    <property type="project" value="UniProtKB-UniRule"/>
</dbReference>
<dbReference type="Pfam" id="PF08286">
    <property type="entry name" value="Spc24"/>
    <property type="match status" value="1"/>
</dbReference>
<evidence type="ECO:0000256" key="1">
    <source>
        <dbReference type="RuleBase" id="RU368011"/>
    </source>
</evidence>
<keyword evidence="1" id="KW-0137">Centromere</keyword>
<reference evidence="2" key="1">
    <citation type="submission" date="2021-01" db="EMBL/GenBank/DDBJ databases">
        <authorList>
            <person name="Corre E."/>
            <person name="Pelletier E."/>
            <person name="Niang G."/>
            <person name="Scheremetjew M."/>
            <person name="Finn R."/>
            <person name="Kale V."/>
            <person name="Holt S."/>
            <person name="Cochrane G."/>
            <person name="Meng A."/>
            <person name="Brown T."/>
            <person name="Cohen L."/>
        </authorList>
    </citation>
    <scope>NUCLEOTIDE SEQUENCE</scope>
    <source>
        <strain evidence="2">MM31A-1</strain>
    </source>
</reference>
<keyword evidence="1" id="KW-0539">Nucleus</keyword>
<dbReference type="Gene3D" id="3.30.160.570">
    <property type="entry name" value="Ncd80 complex, Spc24 subunit"/>
    <property type="match status" value="1"/>
</dbReference>
<proteinExistence type="inferred from homology"/>